<evidence type="ECO:0000313" key="2">
    <source>
        <dbReference type="EMBL" id="RVD91146.1"/>
    </source>
</evidence>
<reference evidence="2 3" key="1">
    <citation type="submission" date="2018-10" db="EMBL/GenBank/DDBJ databases">
        <title>Draft genome sequence of the microsporidian Tubulinosema ratisbonensis.</title>
        <authorList>
            <person name="Polonais V."/>
            <person name="Peyretaillade E."/>
            <person name="Niehus S."/>
            <person name="Wawrzyniak I."/>
            <person name="Franchet A."/>
            <person name="Gaspin C."/>
            <person name="Reichstadt M."/>
            <person name="Belser C."/>
            <person name="Labadie K."/>
            <person name="Delbac F."/>
            <person name="Ferrandon D."/>
        </authorList>
    </citation>
    <scope>NUCLEOTIDE SEQUENCE [LARGE SCALE GENOMIC DNA]</scope>
    <source>
        <strain evidence="2 3">Franzen</strain>
    </source>
</reference>
<dbReference type="Proteomes" id="UP000282876">
    <property type="component" value="Unassembled WGS sequence"/>
</dbReference>
<dbReference type="VEuPathDB" id="MicrosporidiaDB:TUBRATIS_24150"/>
<feature type="signal peptide" evidence="1">
    <location>
        <begin position="1"/>
        <end position="17"/>
    </location>
</feature>
<evidence type="ECO:0000256" key="1">
    <source>
        <dbReference type="SAM" id="SignalP"/>
    </source>
</evidence>
<proteinExistence type="predicted"/>
<name>A0A437AJD6_9MICR</name>
<keyword evidence="3" id="KW-1185">Reference proteome</keyword>
<evidence type="ECO:0000313" key="3">
    <source>
        <dbReference type="Proteomes" id="UP000282876"/>
    </source>
</evidence>
<sequence length="140" mass="16457">MHILMILFFFNIHKFTEFPIVTKLSNISKDLDCFGSDKYKKAINDLYAIYYKIKEVSLETFKKIYSDGLSASYKDPGFLPGRLCNLLDSLSEIIRKKLNGEPRFNHDKFIQELDVLLDKNIIFIEIPQLKDRFIKITNQI</sequence>
<comment type="caution">
    <text evidence="2">The sequence shown here is derived from an EMBL/GenBank/DDBJ whole genome shotgun (WGS) entry which is preliminary data.</text>
</comment>
<gene>
    <name evidence="2" type="ORF">TUBRATIS_24150</name>
</gene>
<organism evidence="2 3">
    <name type="scientific">Tubulinosema ratisbonensis</name>
    <dbReference type="NCBI Taxonomy" id="291195"/>
    <lineage>
        <taxon>Eukaryota</taxon>
        <taxon>Fungi</taxon>
        <taxon>Fungi incertae sedis</taxon>
        <taxon>Microsporidia</taxon>
        <taxon>Tubulinosematoidea</taxon>
        <taxon>Tubulinosematidae</taxon>
        <taxon>Tubulinosema</taxon>
    </lineage>
</organism>
<feature type="chain" id="PRO_5019280302" evidence="1">
    <location>
        <begin position="18"/>
        <end position="140"/>
    </location>
</feature>
<protein>
    <submittedName>
        <fullName evidence="2">Uncharacterized protein</fullName>
    </submittedName>
</protein>
<dbReference type="AlphaFoldDB" id="A0A437AJD6"/>
<dbReference type="EMBL" id="RCSS01000631">
    <property type="protein sequence ID" value="RVD91146.1"/>
    <property type="molecule type" value="Genomic_DNA"/>
</dbReference>
<keyword evidence="1" id="KW-0732">Signal</keyword>
<accession>A0A437AJD6</accession>